<accession>A7HY21</accession>
<dbReference type="Pfam" id="PF03235">
    <property type="entry name" value="GmrSD_N"/>
    <property type="match status" value="1"/>
</dbReference>
<dbReference type="PANTHER" id="PTHR39639">
    <property type="entry name" value="CHROMOSOME 16, WHOLE GENOME SHOTGUN SEQUENCE"/>
    <property type="match status" value="1"/>
</dbReference>
<dbReference type="eggNOG" id="COG1479">
    <property type="taxonomic scope" value="Bacteria"/>
</dbReference>
<keyword evidence="3" id="KW-1185">Reference proteome</keyword>
<proteinExistence type="predicted"/>
<evidence type="ECO:0000259" key="1">
    <source>
        <dbReference type="Pfam" id="PF03235"/>
    </source>
</evidence>
<name>A7HY21_PARL1</name>
<dbReference type="STRING" id="402881.Plav_3198"/>
<dbReference type="InterPro" id="IPR004919">
    <property type="entry name" value="GmrSD_N"/>
</dbReference>
<protein>
    <recommendedName>
        <fullName evidence="1">GmrSD restriction endonucleases N-terminal domain-containing protein</fullName>
    </recommendedName>
</protein>
<dbReference type="Proteomes" id="UP000006377">
    <property type="component" value="Chromosome"/>
</dbReference>
<dbReference type="AlphaFoldDB" id="A7HY21"/>
<feature type="domain" description="GmrSD restriction endonucleases N-terminal" evidence="1">
    <location>
        <begin position="16"/>
        <end position="177"/>
    </location>
</feature>
<organism evidence="2 3">
    <name type="scientific">Parvibaculum lavamentivorans (strain DS-1 / DSM 13023 / NCIMB 13966)</name>
    <dbReference type="NCBI Taxonomy" id="402881"/>
    <lineage>
        <taxon>Bacteria</taxon>
        <taxon>Pseudomonadati</taxon>
        <taxon>Pseudomonadota</taxon>
        <taxon>Alphaproteobacteria</taxon>
        <taxon>Hyphomicrobiales</taxon>
        <taxon>Parvibaculaceae</taxon>
        <taxon>Parvibaculum</taxon>
    </lineage>
</organism>
<dbReference type="PANTHER" id="PTHR39639:SF1">
    <property type="entry name" value="DUF262 DOMAIN-CONTAINING PROTEIN"/>
    <property type="match status" value="1"/>
</dbReference>
<evidence type="ECO:0000313" key="3">
    <source>
        <dbReference type="Proteomes" id="UP000006377"/>
    </source>
</evidence>
<gene>
    <name evidence="2" type="ordered locus">Plav_3198</name>
</gene>
<reference evidence="2 3" key="1">
    <citation type="journal article" date="2011" name="Stand. Genomic Sci.">
        <title>Complete genome sequence of Parvibaculum lavamentivorans type strain (DS-1(T)).</title>
        <authorList>
            <person name="Schleheck D."/>
            <person name="Weiss M."/>
            <person name="Pitluck S."/>
            <person name="Bruce D."/>
            <person name="Land M.L."/>
            <person name="Han S."/>
            <person name="Saunders E."/>
            <person name="Tapia R."/>
            <person name="Detter C."/>
            <person name="Brettin T."/>
            <person name="Han J."/>
            <person name="Woyke T."/>
            <person name="Goodwin L."/>
            <person name="Pennacchio L."/>
            <person name="Nolan M."/>
            <person name="Cook A.M."/>
            <person name="Kjelleberg S."/>
            <person name="Thomas T."/>
        </authorList>
    </citation>
    <scope>NUCLEOTIDE SEQUENCE [LARGE SCALE GENOMIC DNA]</scope>
    <source>
        <strain evidence="3">DS-1 / DSM 13023 / NCIMB 13966</strain>
    </source>
</reference>
<dbReference type="KEGG" id="pla:Plav_3198"/>
<sequence length="390" mass="44915">MHYTNSQMKLDQLIGYFNGKKINLIPPFQRGHVWKPEHRKRLLENMVAGRPIPAIFLYKEPAGSTFEYNILDGKQRLESLILFIGSNRKDMNVAGVKDYFFSEKERSQIHFQIEVDGKKTMFKNLSDEVVRDFREYAIPTIEIDLDDETSLDEIINLFVDINQQGEKVKRFDIVKAIGKKNKLLSSVFELVAQEQIRKQDKYFKPKNTAYSRVLDKLQIVEAASDPSQKVDRMWERLFELVLMNRTGKHRQPNQILKTFIKVEKGDDSHALAAAEKRKLQRVFAFLDVSYDETPLGESRLARDLPHFYTMVTTLLSSELLDAGGAAPDYPNVRRKLLAFSKLIKEGAKPPKSQTVAEALSEYMGAAAKQTTHPGRRTTREQKFLEILDTL</sequence>
<dbReference type="OrthoDB" id="8219936at2"/>
<dbReference type="RefSeq" id="WP_012112130.1">
    <property type="nucleotide sequence ID" value="NC_009719.1"/>
</dbReference>
<dbReference type="EMBL" id="CP000774">
    <property type="protein sequence ID" value="ABS64804.1"/>
    <property type="molecule type" value="Genomic_DNA"/>
</dbReference>
<evidence type="ECO:0000313" key="2">
    <source>
        <dbReference type="EMBL" id="ABS64804.1"/>
    </source>
</evidence>
<dbReference type="HOGENOM" id="CLU_707586_0_0_5"/>